<organism evidence="4 5">
    <name type="scientific">Rubus argutus</name>
    <name type="common">Southern blackberry</name>
    <dbReference type="NCBI Taxonomy" id="59490"/>
    <lineage>
        <taxon>Eukaryota</taxon>
        <taxon>Viridiplantae</taxon>
        <taxon>Streptophyta</taxon>
        <taxon>Embryophyta</taxon>
        <taxon>Tracheophyta</taxon>
        <taxon>Spermatophyta</taxon>
        <taxon>Magnoliopsida</taxon>
        <taxon>eudicotyledons</taxon>
        <taxon>Gunneridae</taxon>
        <taxon>Pentapetalae</taxon>
        <taxon>rosids</taxon>
        <taxon>fabids</taxon>
        <taxon>Rosales</taxon>
        <taxon>Rosaceae</taxon>
        <taxon>Rosoideae</taxon>
        <taxon>Rosoideae incertae sedis</taxon>
        <taxon>Rubus</taxon>
    </lineage>
</organism>
<dbReference type="EMBL" id="JBEDUW010000003">
    <property type="protein sequence ID" value="KAK9939974.1"/>
    <property type="molecule type" value="Genomic_DNA"/>
</dbReference>
<dbReference type="AlphaFoldDB" id="A0AAW1XVP0"/>
<evidence type="ECO:0000313" key="4">
    <source>
        <dbReference type="EMBL" id="KAK9939974.1"/>
    </source>
</evidence>
<name>A0AAW1XVP0_RUBAR</name>
<feature type="compositionally biased region" description="Basic and acidic residues" evidence="3">
    <location>
        <begin position="1"/>
        <end position="10"/>
    </location>
</feature>
<reference evidence="4 5" key="1">
    <citation type="journal article" date="2023" name="G3 (Bethesda)">
        <title>A chromosome-length genome assembly and annotation of blackberry (Rubus argutus, cv. 'Hillquist').</title>
        <authorList>
            <person name="Bruna T."/>
            <person name="Aryal R."/>
            <person name="Dudchenko O."/>
            <person name="Sargent D.J."/>
            <person name="Mead D."/>
            <person name="Buti M."/>
            <person name="Cavallini A."/>
            <person name="Hytonen T."/>
            <person name="Andres J."/>
            <person name="Pham M."/>
            <person name="Weisz D."/>
            <person name="Mascagni F."/>
            <person name="Usai G."/>
            <person name="Natali L."/>
            <person name="Bassil N."/>
            <person name="Fernandez G.E."/>
            <person name="Lomsadze A."/>
            <person name="Armour M."/>
            <person name="Olukolu B."/>
            <person name="Poorten T."/>
            <person name="Britton C."/>
            <person name="Davik J."/>
            <person name="Ashrafi H."/>
            <person name="Aiden E.L."/>
            <person name="Borodovsky M."/>
            <person name="Worthington M."/>
        </authorList>
    </citation>
    <scope>NUCLEOTIDE SEQUENCE [LARGE SCALE GENOMIC DNA]</scope>
    <source>
        <strain evidence="4">PI 553951</strain>
    </source>
</reference>
<dbReference type="PANTHER" id="PTHR33142">
    <property type="entry name" value="CYCLIN-DEPENDENT PROTEIN KINASE INHIBITOR SMR13"/>
    <property type="match status" value="1"/>
</dbReference>
<evidence type="ECO:0000256" key="3">
    <source>
        <dbReference type="SAM" id="MobiDB-lite"/>
    </source>
</evidence>
<dbReference type="GO" id="GO:0004860">
    <property type="term" value="F:protein kinase inhibitor activity"/>
    <property type="evidence" value="ECO:0007669"/>
    <property type="project" value="UniProtKB-KW"/>
</dbReference>
<evidence type="ECO:0008006" key="6">
    <source>
        <dbReference type="Google" id="ProtNLM"/>
    </source>
</evidence>
<gene>
    <name evidence="4" type="ORF">M0R45_016653</name>
</gene>
<dbReference type="InterPro" id="IPR040389">
    <property type="entry name" value="SMR"/>
</dbReference>
<keyword evidence="2" id="KW-0131">Cell cycle</keyword>
<feature type="region of interest" description="Disordered" evidence="3">
    <location>
        <begin position="1"/>
        <end position="65"/>
    </location>
</feature>
<dbReference type="PANTHER" id="PTHR33142:SF89">
    <property type="entry name" value="CYCLIN-DEPENDENT PROTEIN KINASE INHIBITOR SMR2"/>
    <property type="match status" value="1"/>
</dbReference>
<comment type="caution">
    <text evidence="4">The sequence shown here is derived from an EMBL/GenBank/DDBJ whole genome shotgun (WGS) entry which is preliminary data.</text>
</comment>
<dbReference type="GO" id="GO:0032875">
    <property type="term" value="P:regulation of DNA endoreduplication"/>
    <property type="evidence" value="ECO:0007669"/>
    <property type="project" value="InterPro"/>
</dbReference>
<evidence type="ECO:0000313" key="5">
    <source>
        <dbReference type="Proteomes" id="UP001457282"/>
    </source>
</evidence>
<dbReference type="Proteomes" id="UP001457282">
    <property type="component" value="Unassembled WGS sequence"/>
</dbReference>
<proteinExistence type="predicted"/>
<evidence type="ECO:0000256" key="1">
    <source>
        <dbReference type="ARBA" id="ARBA00023013"/>
    </source>
</evidence>
<evidence type="ECO:0000256" key="2">
    <source>
        <dbReference type="ARBA" id="ARBA00023306"/>
    </source>
</evidence>
<keyword evidence="5" id="KW-1185">Reference proteome</keyword>
<protein>
    <recommendedName>
        <fullName evidence="6">Cyclin-dependent protein kinase inhibitor SMR2-like</fullName>
    </recommendedName>
</protein>
<sequence>MSKDCDHTSDLRVLSGLREQPPQGLEEDDGNQPNDKMEEYSSCRTPTSLDHRIPTIQSCPATPRKKQGRVFLHKRKLTFLDFFENTRREEIESFFQSCFESPTSPRVKKRCTSI</sequence>
<keyword evidence="1" id="KW-0649">Protein kinase inhibitor</keyword>
<accession>A0AAW1XVP0</accession>